<keyword evidence="6 9" id="KW-0464">Manganese</keyword>
<feature type="domain" description="DXP reductoisomerase C-terminal" evidence="12">
    <location>
        <begin position="271"/>
        <end position="387"/>
    </location>
</feature>
<dbReference type="InterPro" id="IPR026877">
    <property type="entry name" value="DXPR_C"/>
</dbReference>
<keyword evidence="13" id="KW-0413">Isomerase</keyword>
<organism evidence="13 14">
    <name type="scientific">Leucothrix pacifica</name>
    <dbReference type="NCBI Taxonomy" id="1247513"/>
    <lineage>
        <taxon>Bacteria</taxon>
        <taxon>Pseudomonadati</taxon>
        <taxon>Pseudomonadota</taxon>
        <taxon>Gammaproteobacteria</taxon>
        <taxon>Thiotrichales</taxon>
        <taxon>Thiotrichaceae</taxon>
        <taxon>Leucothrix</taxon>
    </lineage>
</organism>
<evidence type="ECO:0000259" key="10">
    <source>
        <dbReference type="Pfam" id="PF02670"/>
    </source>
</evidence>
<dbReference type="SUPFAM" id="SSF55347">
    <property type="entry name" value="Glyceraldehyde-3-phosphate dehydrogenase-like, C-terminal domain"/>
    <property type="match status" value="1"/>
</dbReference>
<feature type="binding site" evidence="9">
    <location>
        <position position="186"/>
    </location>
    <ligand>
        <name>1-deoxy-D-xylulose 5-phosphate</name>
        <dbReference type="ChEBI" id="CHEBI:57792"/>
    </ligand>
</feature>
<comment type="similarity">
    <text evidence="2 9">Belongs to the DXR family.</text>
</comment>
<dbReference type="Proteomes" id="UP000245539">
    <property type="component" value="Unassembled WGS sequence"/>
</dbReference>
<evidence type="ECO:0000256" key="5">
    <source>
        <dbReference type="ARBA" id="ARBA00023002"/>
    </source>
</evidence>
<feature type="binding site" evidence="9">
    <location>
        <position position="162"/>
    </location>
    <ligand>
        <name>Mn(2+)</name>
        <dbReference type="ChEBI" id="CHEBI:29035"/>
    </ligand>
</feature>
<dbReference type="UniPathway" id="UPA00056">
    <property type="reaction ID" value="UER00092"/>
</dbReference>
<dbReference type="AlphaFoldDB" id="A0A317C9E5"/>
<sequence>MVSSTSSSAGSKGITILGATGSIGLSTLDVIARHPDKYHVVAMTANTQTDLLFEQCQLFRPKYAVMVDHNCAEQLDAKLRSAGIETTVLSGSDALEEVATLTEVDYVMAAIVGAAGLLPSLAAANSGKRVMLANKEALVMSGKLFMDAVKNNGAELLPIDSEHNAIFQSMPASGQHGVKRILLTGSGGPFRTRDINTLKDVTPEQAVAHPNWSMGQKISVDSATMMNKGLEVIEACWLFDTPSAKVQVVIHPQSTIHSMVSYVDGSVIAQLGNPDMRTPIAYALAWPERIDAGVDELDLFDVARLDFEAPNFERFPCLKFAYEAHEIGGYASIALNAANEVAVASFLNKQINFTEIPQLIENVLEQAPTGTPLVLNEILVQDADSRERARLWLKNNKKQSTAL</sequence>
<dbReference type="InterPro" id="IPR036291">
    <property type="entry name" value="NAD(P)-bd_dom_sf"/>
</dbReference>
<dbReference type="Pfam" id="PF08436">
    <property type="entry name" value="DXP_redisom_C"/>
    <property type="match status" value="1"/>
</dbReference>
<dbReference type="SUPFAM" id="SSF51735">
    <property type="entry name" value="NAD(P)-binding Rossmann-fold domains"/>
    <property type="match status" value="1"/>
</dbReference>
<dbReference type="GO" id="GO:0030604">
    <property type="term" value="F:1-deoxy-D-xylulose-5-phosphate reductoisomerase activity"/>
    <property type="evidence" value="ECO:0007669"/>
    <property type="project" value="UniProtKB-UniRule"/>
</dbReference>
<feature type="binding site" evidence="9">
    <location>
        <position position="136"/>
    </location>
    <ligand>
        <name>NADPH</name>
        <dbReference type="ChEBI" id="CHEBI:57783"/>
    </ligand>
</feature>
<feature type="binding site" evidence="9">
    <location>
        <position position="222"/>
    </location>
    <ligand>
        <name>1-deoxy-D-xylulose 5-phosphate</name>
        <dbReference type="ChEBI" id="CHEBI:57792"/>
    </ligand>
</feature>
<feature type="binding site" evidence="9">
    <location>
        <position position="160"/>
    </location>
    <ligand>
        <name>Mn(2+)</name>
        <dbReference type="ChEBI" id="CHEBI:29035"/>
    </ligand>
</feature>
<keyword evidence="4 9" id="KW-0521">NADP</keyword>
<comment type="function">
    <text evidence="9">Catalyzes the NADPH-dependent rearrangement and reduction of 1-deoxy-D-xylulose-5-phosphate (DXP) to 2-C-methyl-D-erythritol 4-phosphate (MEP).</text>
</comment>
<feature type="binding site" evidence="9">
    <location>
        <position position="20"/>
    </location>
    <ligand>
        <name>NADPH</name>
        <dbReference type="ChEBI" id="CHEBI:57783"/>
    </ligand>
</feature>
<comment type="caution">
    <text evidence="9">Lacks conserved residue(s) required for the propagation of feature annotation.</text>
</comment>
<dbReference type="PANTHER" id="PTHR30525">
    <property type="entry name" value="1-DEOXY-D-XYLULOSE 5-PHOSPHATE REDUCTOISOMERASE"/>
    <property type="match status" value="1"/>
</dbReference>
<dbReference type="RefSeq" id="WP_109839400.1">
    <property type="nucleotide sequence ID" value="NZ_QGKM01000078.1"/>
</dbReference>
<comment type="pathway">
    <text evidence="1 9">Isoprenoid biosynthesis; isopentenyl diphosphate biosynthesis via DXP pathway; isopentenyl diphosphate from 1-deoxy-D-xylulose 5-phosphate: step 1/6.</text>
</comment>
<dbReference type="InterPro" id="IPR013512">
    <property type="entry name" value="DXP_reductoisomerase_N"/>
</dbReference>
<dbReference type="HAMAP" id="MF_00183">
    <property type="entry name" value="DXP_reductoisom"/>
    <property type="match status" value="1"/>
</dbReference>
<dbReference type="NCBIfam" id="TIGR00243">
    <property type="entry name" value="Dxr"/>
    <property type="match status" value="1"/>
</dbReference>
<proteinExistence type="inferred from homology"/>
<dbReference type="FunFam" id="3.40.50.720:FF:000045">
    <property type="entry name" value="1-deoxy-D-xylulose 5-phosphate reductoisomerase"/>
    <property type="match status" value="1"/>
</dbReference>
<feature type="binding site" evidence="9">
    <location>
        <position position="162"/>
    </location>
    <ligand>
        <name>1-deoxy-D-xylulose 5-phosphate</name>
        <dbReference type="ChEBI" id="CHEBI:57792"/>
    </ligand>
</feature>
<feature type="binding site" evidence="9">
    <location>
        <position position="22"/>
    </location>
    <ligand>
        <name>NADPH</name>
        <dbReference type="ChEBI" id="CHEBI:57783"/>
    </ligand>
</feature>
<dbReference type="EC" id="1.1.1.267" evidence="9"/>
<gene>
    <name evidence="9" type="primary">dxr</name>
    <name evidence="13" type="ORF">DKW60_19775</name>
</gene>
<feature type="binding site" evidence="9">
    <location>
        <position position="228"/>
    </location>
    <ligand>
        <name>1-deoxy-D-xylulose 5-phosphate</name>
        <dbReference type="ChEBI" id="CHEBI:57792"/>
    </ligand>
</feature>
<feature type="binding site" evidence="9">
    <location>
        <position position="227"/>
    </location>
    <ligand>
        <name>1-deoxy-D-xylulose 5-phosphate</name>
        <dbReference type="ChEBI" id="CHEBI:57792"/>
    </ligand>
</feature>
<dbReference type="Pfam" id="PF02670">
    <property type="entry name" value="DXP_reductoisom"/>
    <property type="match status" value="1"/>
</dbReference>
<name>A0A317C9E5_9GAMM</name>
<dbReference type="OrthoDB" id="9806546at2"/>
<evidence type="ECO:0000256" key="1">
    <source>
        <dbReference type="ARBA" id="ARBA00005094"/>
    </source>
</evidence>
<dbReference type="NCBIfam" id="NF009114">
    <property type="entry name" value="PRK12464.1"/>
    <property type="match status" value="1"/>
</dbReference>
<feature type="binding site" evidence="9">
    <location>
        <position position="23"/>
    </location>
    <ligand>
        <name>NADPH</name>
        <dbReference type="ChEBI" id="CHEBI:57783"/>
    </ligand>
</feature>
<dbReference type="SUPFAM" id="SSF69055">
    <property type="entry name" value="1-deoxy-D-xylulose-5-phosphate reductoisomerase, C-terminal domain"/>
    <property type="match status" value="1"/>
</dbReference>
<dbReference type="PANTHER" id="PTHR30525:SF0">
    <property type="entry name" value="1-DEOXY-D-XYLULOSE 5-PHOSPHATE REDUCTOISOMERASE, CHLOROPLASTIC"/>
    <property type="match status" value="1"/>
</dbReference>
<dbReference type="InterPro" id="IPR003821">
    <property type="entry name" value="DXP_reductoisomerase"/>
</dbReference>
<dbReference type="InterPro" id="IPR013644">
    <property type="entry name" value="DXP_reductoisomerase_C"/>
</dbReference>
<feature type="binding site" evidence="9">
    <location>
        <position position="134"/>
    </location>
    <ligand>
        <name>NADPH</name>
        <dbReference type="ChEBI" id="CHEBI:57783"/>
    </ligand>
</feature>
<comment type="catalytic activity">
    <reaction evidence="8">
        <text>2-C-methyl-D-erythritol 4-phosphate + NADP(+) = 1-deoxy-D-xylulose 5-phosphate + NADPH + H(+)</text>
        <dbReference type="Rhea" id="RHEA:13717"/>
        <dbReference type="ChEBI" id="CHEBI:15378"/>
        <dbReference type="ChEBI" id="CHEBI:57783"/>
        <dbReference type="ChEBI" id="CHEBI:57792"/>
        <dbReference type="ChEBI" id="CHEBI:58262"/>
        <dbReference type="ChEBI" id="CHEBI:58349"/>
        <dbReference type="EC" id="1.1.1.267"/>
    </reaction>
    <physiologicalReaction direction="right-to-left" evidence="8">
        <dbReference type="Rhea" id="RHEA:13719"/>
    </physiologicalReaction>
</comment>
<evidence type="ECO:0000259" key="11">
    <source>
        <dbReference type="Pfam" id="PF08436"/>
    </source>
</evidence>
<evidence type="ECO:0000256" key="3">
    <source>
        <dbReference type="ARBA" id="ARBA00022723"/>
    </source>
</evidence>
<feature type="domain" description="1-deoxy-D-xylulose 5-phosphate reductoisomerase N-terminal" evidence="10">
    <location>
        <begin position="14"/>
        <end position="142"/>
    </location>
</feature>
<keyword evidence="14" id="KW-1185">Reference proteome</keyword>
<accession>A0A317C9E5</accession>
<dbReference type="PIRSF" id="PIRSF006205">
    <property type="entry name" value="Dxp_reductismrs"/>
    <property type="match status" value="1"/>
</dbReference>
<feature type="binding site" evidence="9">
    <location>
        <position position="21"/>
    </location>
    <ligand>
        <name>NADPH</name>
        <dbReference type="ChEBI" id="CHEBI:57783"/>
    </ligand>
</feature>
<evidence type="ECO:0000256" key="2">
    <source>
        <dbReference type="ARBA" id="ARBA00006825"/>
    </source>
</evidence>
<keyword evidence="5 9" id="KW-0560">Oxidoreductase</keyword>
<dbReference type="GO" id="GO:0051484">
    <property type="term" value="P:isopentenyl diphosphate biosynthetic process, methylerythritol 4-phosphate pathway involved in terpenoid biosynthetic process"/>
    <property type="evidence" value="ECO:0007669"/>
    <property type="project" value="UniProtKB-ARBA"/>
</dbReference>
<dbReference type="GO" id="GO:0016853">
    <property type="term" value="F:isomerase activity"/>
    <property type="evidence" value="ECO:0007669"/>
    <property type="project" value="UniProtKB-KW"/>
</dbReference>
<protein>
    <recommendedName>
        <fullName evidence="9">1-deoxy-D-xylulose 5-phosphate reductoisomerase</fullName>
        <shortName evidence="9">DXP reductoisomerase</shortName>
        <ecNumber evidence="9">1.1.1.267</ecNumber>
    </recommendedName>
    <alternativeName>
        <fullName evidence="9">1-deoxyxylulose-5-phosphate reductoisomerase</fullName>
    </alternativeName>
    <alternativeName>
        <fullName evidence="9">2-C-methyl-D-erythritol 4-phosphate synthase</fullName>
    </alternativeName>
</protein>
<dbReference type="NCBIfam" id="NF003938">
    <property type="entry name" value="PRK05447.1-1"/>
    <property type="match status" value="1"/>
</dbReference>
<evidence type="ECO:0000256" key="9">
    <source>
        <dbReference type="HAMAP-Rule" id="MF_00183"/>
    </source>
</evidence>
<comment type="cofactor">
    <cofactor evidence="9">
        <name>Mg(2+)</name>
        <dbReference type="ChEBI" id="CHEBI:18420"/>
    </cofactor>
    <cofactor evidence="9">
        <name>Mn(2+)</name>
        <dbReference type="ChEBI" id="CHEBI:29035"/>
    </cofactor>
</comment>
<feature type="binding site" evidence="9">
    <location>
        <position position="215"/>
    </location>
    <ligand>
        <name>NADPH</name>
        <dbReference type="ChEBI" id="CHEBI:57783"/>
    </ligand>
</feature>
<evidence type="ECO:0000256" key="7">
    <source>
        <dbReference type="ARBA" id="ARBA00023229"/>
    </source>
</evidence>
<feature type="domain" description="1-deoxy-D-xylulose 5-phosphate reductoisomerase C-terminal" evidence="11">
    <location>
        <begin position="156"/>
        <end position="239"/>
    </location>
</feature>
<feature type="binding site" evidence="9">
    <location>
        <position position="231"/>
    </location>
    <ligand>
        <name>1-deoxy-D-xylulose 5-phosphate</name>
        <dbReference type="ChEBI" id="CHEBI:57792"/>
    </ligand>
</feature>
<dbReference type="GO" id="GO:0070402">
    <property type="term" value="F:NADPH binding"/>
    <property type="evidence" value="ECO:0007669"/>
    <property type="project" value="InterPro"/>
</dbReference>
<keyword evidence="3 9" id="KW-0479">Metal-binding</keyword>
<reference evidence="13 14" key="1">
    <citation type="submission" date="2018-05" db="EMBL/GenBank/DDBJ databases">
        <title>Leucothrix arctica sp. nov., isolated from Arctic seawater.</title>
        <authorList>
            <person name="Choi A."/>
            <person name="Baek K."/>
        </authorList>
    </citation>
    <scope>NUCLEOTIDE SEQUENCE [LARGE SCALE GENOMIC DNA]</scope>
    <source>
        <strain evidence="13 14">JCM 18388</strain>
    </source>
</reference>
<evidence type="ECO:0000313" key="14">
    <source>
        <dbReference type="Proteomes" id="UP000245539"/>
    </source>
</evidence>
<evidence type="ECO:0000313" key="13">
    <source>
        <dbReference type="EMBL" id="PWQ92682.1"/>
    </source>
</evidence>
<dbReference type="Gene3D" id="1.10.1740.10">
    <property type="match status" value="1"/>
</dbReference>
<comment type="caution">
    <text evidence="13">The sequence shown here is derived from an EMBL/GenBank/DDBJ whole genome shotgun (WGS) entry which is preliminary data.</text>
</comment>
<evidence type="ECO:0000256" key="6">
    <source>
        <dbReference type="ARBA" id="ARBA00023211"/>
    </source>
</evidence>
<feature type="binding site" evidence="9">
    <location>
        <position position="231"/>
    </location>
    <ligand>
        <name>Mn(2+)</name>
        <dbReference type="ChEBI" id="CHEBI:29035"/>
    </ligand>
</feature>
<dbReference type="GO" id="GO:0030145">
    <property type="term" value="F:manganese ion binding"/>
    <property type="evidence" value="ECO:0007669"/>
    <property type="project" value="TreeGrafter"/>
</dbReference>
<dbReference type="InterPro" id="IPR036169">
    <property type="entry name" value="DXPR_C_sf"/>
</dbReference>
<dbReference type="EMBL" id="QGKM01000078">
    <property type="protein sequence ID" value="PWQ92682.1"/>
    <property type="molecule type" value="Genomic_DNA"/>
</dbReference>
<keyword evidence="9" id="KW-0460">Magnesium</keyword>
<dbReference type="Pfam" id="PF13288">
    <property type="entry name" value="DXPR_C"/>
    <property type="match status" value="1"/>
</dbReference>
<keyword evidence="7 9" id="KW-0414">Isoprene biosynthesis</keyword>
<evidence type="ECO:0000256" key="4">
    <source>
        <dbReference type="ARBA" id="ARBA00022857"/>
    </source>
</evidence>
<feature type="binding site" evidence="9">
    <location>
        <position position="209"/>
    </location>
    <ligand>
        <name>1-deoxy-D-xylulose 5-phosphate</name>
        <dbReference type="ChEBI" id="CHEBI:57792"/>
    </ligand>
</feature>
<feature type="binding site" evidence="9">
    <location>
        <position position="161"/>
    </location>
    <ligand>
        <name>1-deoxy-D-xylulose 5-phosphate</name>
        <dbReference type="ChEBI" id="CHEBI:57792"/>
    </ligand>
</feature>
<dbReference type="Gene3D" id="3.40.50.720">
    <property type="entry name" value="NAD(P)-binding Rossmann-like Domain"/>
    <property type="match status" value="1"/>
</dbReference>
<evidence type="ECO:0000259" key="12">
    <source>
        <dbReference type="Pfam" id="PF13288"/>
    </source>
</evidence>
<evidence type="ECO:0000256" key="8">
    <source>
        <dbReference type="ARBA" id="ARBA00048543"/>
    </source>
</evidence>
<feature type="binding site" evidence="9">
    <location>
        <position position="135"/>
    </location>
    <ligand>
        <name>1-deoxy-D-xylulose 5-phosphate</name>
        <dbReference type="ChEBI" id="CHEBI:57792"/>
    </ligand>
</feature>